<evidence type="ECO:0000256" key="3">
    <source>
        <dbReference type="ARBA" id="ARBA00022837"/>
    </source>
</evidence>
<dbReference type="Proteomes" id="UP000249873">
    <property type="component" value="Chromosome"/>
</dbReference>
<evidence type="ECO:0000313" key="4">
    <source>
        <dbReference type="EMBL" id="AWV97328.1"/>
    </source>
</evidence>
<sequence length="291" mass="32882">MTNLILKNKNGDQVEIDLSSGATVTGLHIGGEDVIKYPLKEDDPKKGYPSALLFPFPNRIKDGTYSFEEKEYTLELNDLDSQNAIHGFVAFESFDLISHTPSKLVAQYKYDGYKEGYPFPFEFTVTYALKENTLNLTAEVLNTGEGNMPVGFAWHPYFGFNSNAVGEMTVKVPRRKKLELSDRFIPTSEFEIERSEVIKLKNTILDDVYTLENEVDVSEIELRWKKKKLKVSQKAGKNKLNYFILHTPASRDSIAIEPQSCNTNAFNNGEGLIILKKGKKTKFEISVSVEG</sequence>
<organism evidence="4 5">
    <name type="scientific">Arcticibacterium luteifluviistationis</name>
    <dbReference type="NCBI Taxonomy" id="1784714"/>
    <lineage>
        <taxon>Bacteria</taxon>
        <taxon>Pseudomonadati</taxon>
        <taxon>Bacteroidota</taxon>
        <taxon>Cytophagia</taxon>
        <taxon>Cytophagales</taxon>
        <taxon>Leadbetterellaceae</taxon>
        <taxon>Arcticibacterium</taxon>
    </lineage>
</organism>
<evidence type="ECO:0000256" key="1">
    <source>
        <dbReference type="ARBA" id="ARBA00001913"/>
    </source>
</evidence>
<comment type="subunit">
    <text evidence="2">Monomer.</text>
</comment>
<evidence type="ECO:0000313" key="5">
    <source>
        <dbReference type="Proteomes" id="UP000249873"/>
    </source>
</evidence>
<evidence type="ECO:0000256" key="2">
    <source>
        <dbReference type="ARBA" id="ARBA00011245"/>
    </source>
</evidence>
<dbReference type="GO" id="GO:0004034">
    <property type="term" value="F:aldose 1-epimerase activity"/>
    <property type="evidence" value="ECO:0007669"/>
    <property type="project" value="TreeGrafter"/>
</dbReference>
<dbReference type="GO" id="GO:0033499">
    <property type="term" value="P:galactose catabolic process via UDP-galactose, Leloir pathway"/>
    <property type="evidence" value="ECO:0007669"/>
    <property type="project" value="TreeGrafter"/>
</dbReference>
<dbReference type="InterPro" id="IPR014718">
    <property type="entry name" value="GH-type_carb-bd"/>
</dbReference>
<keyword evidence="5" id="KW-1185">Reference proteome</keyword>
<reference evidence="4 5" key="1">
    <citation type="submission" date="2018-05" db="EMBL/GenBank/DDBJ databases">
        <title>Complete genome sequence of Arcticibacterium luteifluviistationis SM1504T, a cytophagaceae bacterium isolated from Arctic surface seawater.</title>
        <authorList>
            <person name="Li Y."/>
            <person name="Qin Q.-L."/>
        </authorList>
    </citation>
    <scope>NUCLEOTIDE SEQUENCE [LARGE SCALE GENOMIC DNA]</scope>
    <source>
        <strain evidence="4 5">SM1504</strain>
    </source>
</reference>
<dbReference type="AlphaFoldDB" id="A0A2Z4G8C4"/>
<comment type="cofactor">
    <cofactor evidence="1">
        <name>Ca(2+)</name>
        <dbReference type="ChEBI" id="CHEBI:29108"/>
    </cofactor>
</comment>
<proteinExistence type="predicted"/>
<dbReference type="GO" id="GO:0030246">
    <property type="term" value="F:carbohydrate binding"/>
    <property type="evidence" value="ECO:0007669"/>
    <property type="project" value="InterPro"/>
</dbReference>
<evidence type="ECO:0008006" key="6">
    <source>
        <dbReference type="Google" id="ProtNLM"/>
    </source>
</evidence>
<dbReference type="InterPro" id="IPR008183">
    <property type="entry name" value="Aldose_1/G6P_1-epimerase"/>
</dbReference>
<name>A0A2Z4G8C4_9BACT</name>
<dbReference type="InterPro" id="IPR011013">
    <property type="entry name" value="Gal_mutarotase_sf_dom"/>
</dbReference>
<dbReference type="PANTHER" id="PTHR10091">
    <property type="entry name" value="ALDOSE-1-EPIMERASE"/>
    <property type="match status" value="1"/>
</dbReference>
<dbReference type="PANTHER" id="PTHR10091:SF0">
    <property type="entry name" value="GALACTOSE MUTAROTASE"/>
    <property type="match status" value="1"/>
</dbReference>
<dbReference type="CDD" id="cd01081">
    <property type="entry name" value="Aldose_epim"/>
    <property type="match status" value="1"/>
</dbReference>
<dbReference type="Gene3D" id="2.70.98.10">
    <property type="match status" value="1"/>
</dbReference>
<dbReference type="OrthoDB" id="9808779at2"/>
<dbReference type="GO" id="GO:0006006">
    <property type="term" value="P:glucose metabolic process"/>
    <property type="evidence" value="ECO:0007669"/>
    <property type="project" value="TreeGrafter"/>
</dbReference>
<accession>A0A2Z4G8C4</accession>
<dbReference type="Pfam" id="PF01263">
    <property type="entry name" value="Aldose_epim"/>
    <property type="match status" value="1"/>
</dbReference>
<dbReference type="RefSeq" id="WP_111370430.1">
    <property type="nucleotide sequence ID" value="NZ_CP029480.1"/>
</dbReference>
<protein>
    <recommendedName>
        <fullName evidence="6">Aldose 1-epimerase</fullName>
    </recommendedName>
</protein>
<keyword evidence="3" id="KW-0106">Calcium</keyword>
<dbReference type="EMBL" id="CP029480">
    <property type="protein sequence ID" value="AWV97328.1"/>
    <property type="molecule type" value="Genomic_DNA"/>
</dbReference>
<gene>
    <name evidence="4" type="ORF">DJ013_03740</name>
</gene>
<dbReference type="KEGG" id="als:DJ013_03740"/>
<dbReference type="SUPFAM" id="SSF74650">
    <property type="entry name" value="Galactose mutarotase-like"/>
    <property type="match status" value="1"/>
</dbReference>